<evidence type="ECO:0000313" key="2">
    <source>
        <dbReference type="EMBL" id="MFD1207058.1"/>
    </source>
</evidence>
<name>A0ABW3U2L2_9BACL</name>
<keyword evidence="3" id="KW-1185">Reference proteome</keyword>
<sequence length="55" mass="6463">MKRTDMIKDDCLPQSSSSVLSPLEEEEKEVRKNPQKDKYPIFKTLNIHLFTLLID</sequence>
<evidence type="ECO:0000256" key="1">
    <source>
        <dbReference type="SAM" id="MobiDB-lite"/>
    </source>
</evidence>
<organism evidence="2 3">
    <name type="scientific">Sporosarcina contaminans</name>
    <dbReference type="NCBI Taxonomy" id="633403"/>
    <lineage>
        <taxon>Bacteria</taxon>
        <taxon>Bacillati</taxon>
        <taxon>Bacillota</taxon>
        <taxon>Bacilli</taxon>
        <taxon>Bacillales</taxon>
        <taxon>Caryophanaceae</taxon>
        <taxon>Sporosarcina</taxon>
    </lineage>
</organism>
<reference evidence="3" key="1">
    <citation type="journal article" date="2019" name="Int. J. Syst. Evol. Microbiol.">
        <title>The Global Catalogue of Microorganisms (GCM) 10K type strain sequencing project: providing services to taxonomists for standard genome sequencing and annotation.</title>
        <authorList>
            <consortium name="The Broad Institute Genomics Platform"/>
            <consortium name="The Broad Institute Genome Sequencing Center for Infectious Disease"/>
            <person name="Wu L."/>
            <person name="Ma J."/>
        </authorList>
    </citation>
    <scope>NUCLEOTIDE SEQUENCE [LARGE SCALE GENOMIC DNA]</scope>
    <source>
        <strain evidence="3">CCUG 53915</strain>
    </source>
</reference>
<feature type="region of interest" description="Disordered" evidence="1">
    <location>
        <begin position="1"/>
        <end position="34"/>
    </location>
</feature>
<protein>
    <submittedName>
        <fullName evidence="2">Uncharacterized protein</fullName>
    </submittedName>
</protein>
<evidence type="ECO:0000313" key="3">
    <source>
        <dbReference type="Proteomes" id="UP001597231"/>
    </source>
</evidence>
<dbReference type="Proteomes" id="UP001597231">
    <property type="component" value="Unassembled WGS sequence"/>
</dbReference>
<gene>
    <name evidence="2" type="ORF">ACFQ38_18320</name>
</gene>
<comment type="caution">
    <text evidence="2">The sequence shown here is derived from an EMBL/GenBank/DDBJ whole genome shotgun (WGS) entry which is preliminary data.</text>
</comment>
<proteinExistence type="predicted"/>
<dbReference type="RefSeq" id="WP_381482738.1">
    <property type="nucleotide sequence ID" value="NZ_JBHTLT010000134.1"/>
</dbReference>
<accession>A0ABW3U2L2</accession>
<dbReference type="EMBL" id="JBHTLT010000134">
    <property type="protein sequence ID" value="MFD1207058.1"/>
    <property type="molecule type" value="Genomic_DNA"/>
</dbReference>
<feature type="compositionally biased region" description="Basic and acidic residues" evidence="1">
    <location>
        <begin position="1"/>
        <end position="11"/>
    </location>
</feature>